<dbReference type="GO" id="GO:0032259">
    <property type="term" value="P:methylation"/>
    <property type="evidence" value="ECO:0007669"/>
    <property type="project" value="UniProtKB-KW"/>
</dbReference>
<sequence>MSNSVCPWWLGYFLLNPVRSIIHSPEKVLKSHVNRGMSVLDIGCGMGYFSLPMAKLVGDKGRVLAIDLQEKMLTALNRRAMKANLTNNIETRLCLSNSLNIDDLTGTIDFALAFAMVHEVPDKDRLLLEIHKALKPGGKLLIAEPKGHVKEKDFNDCLNLARSIGFNLAEKPEVGKSFSALLTK</sequence>
<dbReference type="PANTHER" id="PTHR45128:SF1">
    <property type="entry name" value="S-ADENOSYLMETHIONINE-DEPENDENT METHYLTRANSFERASE RV2258C"/>
    <property type="match status" value="1"/>
</dbReference>
<dbReference type="InterPro" id="IPR025714">
    <property type="entry name" value="Methyltranfer_dom"/>
</dbReference>
<dbReference type="STRING" id="1121419.SAMN05443529_11942"/>
<dbReference type="Gene3D" id="3.40.50.150">
    <property type="entry name" value="Vaccinia Virus protein VP39"/>
    <property type="match status" value="1"/>
</dbReference>
<dbReference type="Pfam" id="PF13847">
    <property type="entry name" value="Methyltransf_31"/>
    <property type="match status" value="1"/>
</dbReference>
<accession>A0A1G8FBX7</accession>
<evidence type="ECO:0000313" key="2">
    <source>
        <dbReference type="EMBL" id="SDH79637.1"/>
    </source>
</evidence>
<dbReference type="InterPro" id="IPR029063">
    <property type="entry name" value="SAM-dependent_MTases_sf"/>
</dbReference>
<dbReference type="InterPro" id="IPR053173">
    <property type="entry name" value="SAM-binding_MTase"/>
</dbReference>
<dbReference type="Proteomes" id="UP000198656">
    <property type="component" value="Unassembled WGS sequence"/>
</dbReference>
<dbReference type="GO" id="GO:0008168">
    <property type="term" value="F:methyltransferase activity"/>
    <property type="evidence" value="ECO:0007669"/>
    <property type="project" value="UniProtKB-KW"/>
</dbReference>
<proteinExistence type="predicted"/>
<dbReference type="AlphaFoldDB" id="A0A1G8FBX7"/>
<name>A0A1G8FBX7_9FIRM</name>
<reference evidence="3" key="1">
    <citation type="submission" date="2016-10" db="EMBL/GenBank/DDBJ databases">
        <authorList>
            <person name="Varghese N."/>
            <person name="Submissions S."/>
        </authorList>
    </citation>
    <scope>NUCLEOTIDE SEQUENCE [LARGE SCALE GENOMIC DNA]</scope>
    <source>
        <strain evidence="3">DSM 8344</strain>
    </source>
</reference>
<evidence type="ECO:0000259" key="1">
    <source>
        <dbReference type="Pfam" id="PF13847"/>
    </source>
</evidence>
<gene>
    <name evidence="2" type="ORF">SAMN05443529_11942</name>
</gene>
<organism evidence="2 3">
    <name type="scientific">Desulfosporosinus hippei DSM 8344</name>
    <dbReference type="NCBI Taxonomy" id="1121419"/>
    <lineage>
        <taxon>Bacteria</taxon>
        <taxon>Bacillati</taxon>
        <taxon>Bacillota</taxon>
        <taxon>Clostridia</taxon>
        <taxon>Eubacteriales</taxon>
        <taxon>Desulfitobacteriaceae</taxon>
        <taxon>Desulfosporosinus</taxon>
    </lineage>
</organism>
<feature type="domain" description="Methyltransferase" evidence="1">
    <location>
        <begin position="35"/>
        <end position="155"/>
    </location>
</feature>
<dbReference type="RefSeq" id="WP_092334601.1">
    <property type="nucleotide sequence ID" value="NZ_FNCP01000019.1"/>
</dbReference>
<evidence type="ECO:0000313" key="3">
    <source>
        <dbReference type="Proteomes" id="UP000198656"/>
    </source>
</evidence>
<dbReference type="CDD" id="cd02440">
    <property type="entry name" value="AdoMet_MTases"/>
    <property type="match status" value="1"/>
</dbReference>
<keyword evidence="2" id="KW-0808">Transferase</keyword>
<dbReference type="OrthoDB" id="9784101at2"/>
<dbReference type="EMBL" id="FNCP01000019">
    <property type="protein sequence ID" value="SDH79637.1"/>
    <property type="molecule type" value="Genomic_DNA"/>
</dbReference>
<dbReference type="PANTHER" id="PTHR45128">
    <property type="entry name" value="METHYLTRANSFERASE TYPE 11"/>
    <property type="match status" value="1"/>
</dbReference>
<dbReference type="SUPFAM" id="SSF53335">
    <property type="entry name" value="S-adenosyl-L-methionine-dependent methyltransferases"/>
    <property type="match status" value="1"/>
</dbReference>
<protein>
    <submittedName>
        <fullName evidence="2">Methyltransferase domain-containing protein</fullName>
    </submittedName>
</protein>
<keyword evidence="3" id="KW-1185">Reference proteome</keyword>
<keyword evidence="2" id="KW-0489">Methyltransferase</keyword>